<evidence type="ECO:0000313" key="2">
    <source>
        <dbReference type="Proteomes" id="UP000887013"/>
    </source>
</evidence>
<evidence type="ECO:0000313" key="1">
    <source>
        <dbReference type="EMBL" id="GFU54521.1"/>
    </source>
</evidence>
<protein>
    <submittedName>
        <fullName evidence="1">Uncharacterized protein</fullName>
    </submittedName>
</protein>
<dbReference type="Proteomes" id="UP000887013">
    <property type="component" value="Unassembled WGS sequence"/>
</dbReference>
<gene>
    <name evidence="1" type="ORF">NPIL_416901</name>
</gene>
<sequence length="114" mass="13352">MVVSLNTIFVLDYRPLAFPDPICSLLFLSNHFWLYDTQSMSWQEENPKDSFLLWPEKQMFLSSSLKSSPVIMSSIHFHFILRRVMICLVENKIPSSSPHCSLYRCRSGCRCNEK</sequence>
<accession>A0A8X6QZ67</accession>
<dbReference type="EMBL" id="BMAW01039102">
    <property type="protein sequence ID" value="GFU54521.1"/>
    <property type="molecule type" value="Genomic_DNA"/>
</dbReference>
<dbReference type="AlphaFoldDB" id="A0A8X6QZ67"/>
<comment type="caution">
    <text evidence="1">The sequence shown here is derived from an EMBL/GenBank/DDBJ whole genome shotgun (WGS) entry which is preliminary data.</text>
</comment>
<keyword evidence="2" id="KW-1185">Reference proteome</keyword>
<dbReference type="OrthoDB" id="10318042at2759"/>
<reference evidence="1" key="1">
    <citation type="submission" date="2020-08" db="EMBL/GenBank/DDBJ databases">
        <title>Multicomponent nature underlies the extraordinary mechanical properties of spider dragline silk.</title>
        <authorList>
            <person name="Kono N."/>
            <person name="Nakamura H."/>
            <person name="Mori M."/>
            <person name="Yoshida Y."/>
            <person name="Ohtoshi R."/>
            <person name="Malay A.D."/>
            <person name="Moran D.A.P."/>
            <person name="Tomita M."/>
            <person name="Numata K."/>
            <person name="Arakawa K."/>
        </authorList>
    </citation>
    <scope>NUCLEOTIDE SEQUENCE</scope>
</reference>
<proteinExistence type="predicted"/>
<name>A0A8X6QZ67_NEPPI</name>
<organism evidence="1 2">
    <name type="scientific">Nephila pilipes</name>
    <name type="common">Giant wood spider</name>
    <name type="synonym">Nephila maculata</name>
    <dbReference type="NCBI Taxonomy" id="299642"/>
    <lineage>
        <taxon>Eukaryota</taxon>
        <taxon>Metazoa</taxon>
        <taxon>Ecdysozoa</taxon>
        <taxon>Arthropoda</taxon>
        <taxon>Chelicerata</taxon>
        <taxon>Arachnida</taxon>
        <taxon>Araneae</taxon>
        <taxon>Araneomorphae</taxon>
        <taxon>Entelegynae</taxon>
        <taxon>Araneoidea</taxon>
        <taxon>Nephilidae</taxon>
        <taxon>Nephila</taxon>
    </lineage>
</organism>